<comment type="subcellular location">
    <subcellularLocation>
        <location evidence="2">Cell membrane</location>
        <topology evidence="2">Multi-pass membrane protein</topology>
    </subcellularLocation>
</comment>
<evidence type="ECO:0000256" key="9">
    <source>
        <dbReference type="ARBA" id="ARBA00023026"/>
    </source>
</evidence>
<dbReference type="SUPFAM" id="SSF55874">
    <property type="entry name" value="ATPase domain of HSP90 chaperone/DNA topoisomerase II/histidine kinase"/>
    <property type="match status" value="1"/>
</dbReference>
<feature type="region of interest" description="Disordered" evidence="10">
    <location>
        <begin position="308"/>
        <end position="344"/>
    </location>
</feature>
<dbReference type="GO" id="GO:0000155">
    <property type="term" value="F:phosphorelay sensor kinase activity"/>
    <property type="evidence" value="ECO:0007669"/>
    <property type="project" value="InterPro"/>
</dbReference>
<dbReference type="Pfam" id="PF00512">
    <property type="entry name" value="HisKA"/>
    <property type="match status" value="1"/>
</dbReference>
<evidence type="ECO:0000256" key="5">
    <source>
        <dbReference type="ARBA" id="ARBA00022553"/>
    </source>
</evidence>
<feature type="region of interest" description="Disordered" evidence="10">
    <location>
        <begin position="1"/>
        <end position="42"/>
    </location>
</feature>
<evidence type="ECO:0000256" key="1">
    <source>
        <dbReference type="ARBA" id="ARBA00000085"/>
    </source>
</evidence>
<dbReference type="AlphaFoldDB" id="A0A087EBN1"/>
<dbReference type="GO" id="GO:0005886">
    <property type="term" value="C:plasma membrane"/>
    <property type="evidence" value="ECO:0007669"/>
    <property type="project" value="UniProtKB-SubCell"/>
</dbReference>
<keyword evidence="9" id="KW-0843">Virulence</keyword>
<name>A0A087EBN1_9BIFI</name>
<dbReference type="RefSeq" id="WP_024464100.1">
    <property type="nucleotide sequence ID" value="NZ_CP062939.1"/>
</dbReference>
<keyword evidence="11" id="KW-0472">Membrane</keyword>
<dbReference type="SUPFAM" id="SSF47384">
    <property type="entry name" value="Homodimeric domain of signal transducing histidine kinase"/>
    <property type="match status" value="1"/>
</dbReference>
<dbReference type="Gene3D" id="1.10.287.130">
    <property type="match status" value="1"/>
</dbReference>
<accession>A0A087EBN1</accession>
<dbReference type="EC" id="2.7.13.3" evidence="3"/>
<keyword evidence="4" id="KW-1003">Cell membrane</keyword>
<keyword evidence="8" id="KW-0902">Two-component regulatory system</keyword>
<evidence type="ECO:0000256" key="11">
    <source>
        <dbReference type="SAM" id="Phobius"/>
    </source>
</evidence>
<feature type="transmembrane region" description="Helical" evidence="11">
    <location>
        <begin position="128"/>
        <end position="150"/>
    </location>
</feature>
<organism evidence="13 14">
    <name type="scientific">Bifidobacterium subtile</name>
    <dbReference type="NCBI Taxonomy" id="77635"/>
    <lineage>
        <taxon>Bacteria</taxon>
        <taxon>Bacillati</taxon>
        <taxon>Actinomycetota</taxon>
        <taxon>Actinomycetes</taxon>
        <taxon>Bifidobacteriales</taxon>
        <taxon>Bifidobacteriaceae</taxon>
        <taxon>Bifidobacterium</taxon>
    </lineage>
</organism>
<keyword evidence="6 13" id="KW-0808">Transferase</keyword>
<dbReference type="PROSITE" id="PS50109">
    <property type="entry name" value="HIS_KIN"/>
    <property type="match status" value="1"/>
</dbReference>
<dbReference type="InterPro" id="IPR004358">
    <property type="entry name" value="Sig_transdc_His_kin-like_C"/>
</dbReference>
<dbReference type="InterPro" id="IPR005467">
    <property type="entry name" value="His_kinase_dom"/>
</dbReference>
<dbReference type="eggNOG" id="COG2205">
    <property type="taxonomic scope" value="Bacteria"/>
</dbReference>
<feature type="transmembrane region" description="Helical" evidence="11">
    <location>
        <begin position="74"/>
        <end position="95"/>
    </location>
</feature>
<evidence type="ECO:0000313" key="13">
    <source>
        <dbReference type="EMBL" id="KFJ05182.1"/>
    </source>
</evidence>
<dbReference type="InterPro" id="IPR036097">
    <property type="entry name" value="HisK_dim/P_sf"/>
</dbReference>
<protein>
    <recommendedName>
        <fullName evidence="3">histidine kinase</fullName>
        <ecNumber evidence="3">2.7.13.3</ecNumber>
    </recommendedName>
</protein>
<feature type="domain" description="Histidine kinase" evidence="12">
    <location>
        <begin position="171"/>
        <end position="418"/>
    </location>
</feature>
<evidence type="ECO:0000313" key="14">
    <source>
        <dbReference type="Proteomes" id="UP000029055"/>
    </source>
</evidence>
<evidence type="ECO:0000256" key="2">
    <source>
        <dbReference type="ARBA" id="ARBA00004651"/>
    </source>
</evidence>
<dbReference type="InterPro" id="IPR050980">
    <property type="entry name" value="2C_sensor_his_kinase"/>
</dbReference>
<keyword evidence="7" id="KW-0418">Kinase</keyword>
<gene>
    <name evidence="13" type="ORF">BISU_1299</name>
</gene>
<evidence type="ECO:0000256" key="8">
    <source>
        <dbReference type="ARBA" id="ARBA00023012"/>
    </source>
</evidence>
<dbReference type="PANTHER" id="PTHR44936:SF9">
    <property type="entry name" value="SENSOR PROTEIN CREC"/>
    <property type="match status" value="1"/>
</dbReference>
<dbReference type="SMART" id="SM00388">
    <property type="entry name" value="HisKA"/>
    <property type="match status" value="1"/>
</dbReference>
<dbReference type="PANTHER" id="PTHR44936">
    <property type="entry name" value="SENSOR PROTEIN CREC"/>
    <property type="match status" value="1"/>
</dbReference>
<proteinExistence type="predicted"/>
<dbReference type="PRINTS" id="PR00344">
    <property type="entry name" value="BCTRLSENSOR"/>
</dbReference>
<keyword evidence="11" id="KW-0812">Transmembrane</keyword>
<evidence type="ECO:0000256" key="3">
    <source>
        <dbReference type="ARBA" id="ARBA00012438"/>
    </source>
</evidence>
<dbReference type="STRING" id="77635.BISU_1299"/>
<comment type="catalytic activity">
    <reaction evidence="1">
        <text>ATP + protein L-histidine = ADP + protein N-phospho-L-histidine.</text>
        <dbReference type="EC" id="2.7.13.3"/>
    </reaction>
</comment>
<keyword evidence="11" id="KW-1133">Transmembrane helix</keyword>
<keyword evidence="13" id="KW-0547">Nucleotide-binding</keyword>
<dbReference type="InterPro" id="IPR003594">
    <property type="entry name" value="HATPase_dom"/>
</dbReference>
<dbReference type="SMART" id="SM00387">
    <property type="entry name" value="HATPase_c"/>
    <property type="match status" value="1"/>
</dbReference>
<evidence type="ECO:0000256" key="10">
    <source>
        <dbReference type="SAM" id="MobiDB-lite"/>
    </source>
</evidence>
<comment type="caution">
    <text evidence="13">The sequence shown here is derived from an EMBL/GenBank/DDBJ whole genome shotgun (WGS) entry which is preliminary data.</text>
</comment>
<sequence length="425" mass="45352">MKIRESGASVPGHGDNIKRAIATPDDHDGSAKAAPEVPDDSASSKAIGIHAAGRPHITSPLAGNKASWSISLRIVLTMSVITFIGTILLIIGVIWGSRRELSEHDINPNDVNLPAAFHGASVIDSRKALLLIVFFAIGIILAAGAVGWFFSRQEIRPMQEALRLQRNFVADASHELKTPLAVIGARTELLDHRLQQGKALDPVINDLRDDVSRMDSVINDLLLAAQGARQDVPTDVIAAARRAIHSVALLADKAAVRIDFAAPAHPVIVRGGETGIERCIVAVLDNAIAHSPRGSSIDVRVRTMQASEATEAVGPGNARNATSIGDASKAASRGSFTRKERPSNQAEILVRDHGKGIGNDPERLFQRFSRADSGSSHQGYGLGLALARDIAMRYNGWIDVAQTSDQGTTMRIAIPLMNLQVQSPS</sequence>
<evidence type="ECO:0000256" key="6">
    <source>
        <dbReference type="ARBA" id="ARBA00022679"/>
    </source>
</evidence>
<dbReference type="Pfam" id="PF02518">
    <property type="entry name" value="HATPase_c"/>
    <property type="match status" value="1"/>
</dbReference>
<keyword evidence="14" id="KW-1185">Reference proteome</keyword>
<reference evidence="13 14" key="1">
    <citation type="submission" date="2014-03" db="EMBL/GenBank/DDBJ databases">
        <title>Genomics of Bifidobacteria.</title>
        <authorList>
            <person name="Ventura M."/>
            <person name="Milani C."/>
            <person name="Lugli G.A."/>
        </authorList>
    </citation>
    <scope>NUCLEOTIDE SEQUENCE [LARGE SCALE GENOMIC DNA]</scope>
    <source>
        <strain evidence="13 14">LMG 11597</strain>
    </source>
</reference>
<dbReference type="EMBL" id="JGZR01000001">
    <property type="protein sequence ID" value="KFJ05182.1"/>
    <property type="molecule type" value="Genomic_DNA"/>
</dbReference>
<dbReference type="GO" id="GO:0005524">
    <property type="term" value="F:ATP binding"/>
    <property type="evidence" value="ECO:0007669"/>
    <property type="project" value="UniProtKB-KW"/>
</dbReference>
<evidence type="ECO:0000256" key="7">
    <source>
        <dbReference type="ARBA" id="ARBA00022777"/>
    </source>
</evidence>
<dbReference type="Gene3D" id="3.30.565.10">
    <property type="entry name" value="Histidine kinase-like ATPase, C-terminal domain"/>
    <property type="match status" value="1"/>
</dbReference>
<evidence type="ECO:0000256" key="4">
    <source>
        <dbReference type="ARBA" id="ARBA00022475"/>
    </source>
</evidence>
<evidence type="ECO:0000259" key="12">
    <source>
        <dbReference type="PROSITE" id="PS50109"/>
    </source>
</evidence>
<dbReference type="InterPro" id="IPR003661">
    <property type="entry name" value="HisK_dim/P_dom"/>
</dbReference>
<dbReference type="CDD" id="cd00082">
    <property type="entry name" value="HisKA"/>
    <property type="match status" value="1"/>
</dbReference>
<dbReference type="Proteomes" id="UP000029055">
    <property type="component" value="Unassembled WGS sequence"/>
</dbReference>
<keyword evidence="13" id="KW-0067">ATP-binding</keyword>
<keyword evidence="5" id="KW-0597">Phosphoprotein</keyword>
<dbReference type="OrthoDB" id="9786919at2"/>
<dbReference type="InterPro" id="IPR036890">
    <property type="entry name" value="HATPase_C_sf"/>
</dbReference>